<dbReference type="EMBL" id="FTOU01000017">
    <property type="protein sequence ID" value="SIT08797.1"/>
    <property type="molecule type" value="Genomic_DNA"/>
</dbReference>
<gene>
    <name evidence="1" type="ORF">SAMN05421772_1173</name>
</gene>
<accession>A0AA45W7D0</accession>
<evidence type="ECO:0000313" key="2">
    <source>
        <dbReference type="Proteomes" id="UP000186216"/>
    </source>
</evidence>
<name>A0AA45W7D0_9RHOB</name>
<protein>
    <recommendedName>
        <fullName evidence="3">Toprim domain-containing protein</fullName>
    </recommendedName>
</protein>
<dbReference type="InterPro" id="IPR034154">
    <property type="entry name" value="TOPRIM_DnaG/twinkle"/>
</dbReference>
<proteinExistence type="predicted"/>
<dbReference type="InterPro" id="IPR027417">
    <property type="entry name" value="P-loop_NTPase"/>
</dbReference>
<dbReference type="AlphaFoldDB" id="A0AA45W7D0"/>
<dbReference type="CDD" id="cd01029">
    <property type="entry name" value="TOPRIM_primases"/>
    <property type="match status" value="1"/>
</dbReference>
<organism evidence="1 2">
    <name type="scientific">Paracoccus saliphilus</name>
    <dbReference type="NCBI Taxonomy" id="405559"/>
    <lineage>
        <taxon>Bacteria</taxon>
        <taxon>Pseudomonadati</taxon>
        <taxon>Pseudomonadota</taxon>
        <taxon>Alphaproteobacteria</taxon>
        <taxon>Rhodobacterales</taxon>
        <taxon>Paracoccaceae</taxon>
        <taxon>Paracoccus</taxon>
    </lineage>
</organism>
<comment type="caution">
    <text evidence="1">The sequence shown here is derived from an EMBL/GenBank/DDBJ whole genome shotgun (WGS) entry which is preliminary data.</text>
</comment>
<dbReference type="RefSeq" id="WP_084203270.1">
    <property type="nucleotide sequence ID" value="NZ_CP067140.1"/>
</dbReference>
<evidence type="ECO:0000313" key="1">
    <source>
        <dbReference type="EMBL" id="SIT08797.1"/>
    </source>
</evidence>
<evidence type="ECO:0008006" key="3">
    <source>
        <dbReference type="Google" id="ProtNLM"/>
    </source>
</evidence>
<dbReference type="Gene3D" id="3.40.1360.10">
    <property type="match status" value="1"/>
</dbReference>
<reference evidence="1 2" key="1">
    <citation type="submission" date="2017-01" db="EMBL/GenBank/DDBJ databases">
        <authorList>
            <person name="Varghese N."/>
            <person name="Submissions S."/>
        </authorList>
    </citation>
    <scope>NUCLEOTIDE SEQUENCE [LARGE SCALE GENOMIC DNA]</scope>
    <source>
        <strain evidence="1 2">DSM 18447</strain>
    </source>
</reference>
<dbReference type="Proteomes" id="UP000186216">
    <property type="component" value="Unassembled WGS sequence"/>
</dbReference>
<dbReference type="SUPFAM" id="SSF52540">
    <property type="entry name" value="P-loop containing nucleoside triphosphate hydrolases"/>
    <property type="match status" value="1"/>
</dbReference>
<sequence>MSDPQFLPPPHPKWGPPGQAYVYRDAEGRPVLVANRYDPPGKSKLFLPYDVSGNIWKCPDIRPLYNLDRLTAAAENIPVIAVEGEKCADALTGLGFLATTVFGGCNGVKKADISPLKNRTIIIWPDHDEPGRKYAASLATVLRTLGNTRVFTVSPDMEFHENLDNSMKINTRPQGWDAADAIAEGWTRAMVDALIEQAISSNQAQRETPATHGEEFELWHSPNREAFATVSQGTRRKTWALDSGDFRQFLSYRHYQAEGKILSQTLLEDQRRTMAGQALFEGPEYPVFTRLGMIADHLYLDLGGPDWDAVRIAPEGWQIAPTSPARFRRSPALQALPSPGGPGDVELLRPFLNVGSDTDFRMLVAWLLGCFQPRGPYPILILTGEQGSAKSTMAKVLRRLVDPAEPITRSAPQSEQDLVIAARNNHVLAFDNLSHIKPSIADALCRIATGGGFGTRKLHTNADEMLFNATRPCLLNGIPDLASRPDLADRAIIVSLPVIPDTKRQYEGEFWKCFDQAAPRILAGLLDAVSTALRRLPEVTLSERPRMADFARWVSAAEPALGWPEGAFMAAYDANRQSVDTAAIEGNPVAEAILSMIADHGTWAGTATDLSKALRRLYPHLTDDPLIFPRQPNRLSSELRRVQPLLRRAGITLSKTRSGETGQRQIHIRKGA</sequence>